<name>A0A1B0A9C5_GLOPL</name>
<proteinExistence type="predicted"/>
<dbReference type="AlphaFoldDB" id="A0A1B0A9C5"/>
<protein>
    <submittedName>
        <fullName evidence="1">Uncharacterized protein</fullName>
    </submittedName>
</protein>
<dbReference type="VEuPathDB" id="VectorBase:GPAI038353"/>
<keyword evidence="2" id="KW-1185">Reference proteome</keyword>
<dbReference type="Proteomes" id="UP000092445">
    <property type="component" value="Unassembled WGS sequence"/>
</dbReference>
<reference evidence="2" key="1">
    <citation type="submission" date="2014-03" db="EMBL/GenBank/DDBJ databases">
        <authorList>
            <person name="Aksoy S."/>
            <person name="Warren W."/>
            <person name="Wilson R.K."/>
        </authorList>
    </citation>
    <scope>NUCLEOTIDE SEQUENCE [LARGE SCALE GENOMIC DNA]</scope>
    <source>
        <strain evidence="2">IAEA</strain>
    </source>
</reference>
<organism evidence="1 2">
    <name type="scientific">Glossina pallidipes</name>
    <name type="common">Tsetse fly</name>
    <dbReference type="NCBI Taxonomy" id="7398"/>
    <lineage>
        <taxon>Eukaryota</taxon>
        <taxon>Metazoa</taxon>
        <taxon>Ecdysozoa</taxon>
        <taxon>Arthropoda</taxon>
        <taxon>Hexapoda</taxon>
        <taxon>Insecta</taxon>
        <taxon>Pterygota</taxon>
        <taxon>Neoptera</taxon>
        <taxon>Endopterygota</taxon>
        <taxon>Diptera</taxon>
        <taxon>Brachycera</taxon>
        <taxon>Muscomorpha</taxon>
        <taxon>Hippoboscoidea</taxon>
        <taxon>Glossinidae</taxon>
        <taxon>Glossina</taxon>
    </lineage>
</organism>
<evidence type="ECO:0000313" key="2">
    <source>
        <dbReference type="Proteomes" id="UP000092445"/>
    </source>
</evidence>
<evidence type="ECO:0000313" key="1">
    <source>
        <dbReference type="EnsemblMetazoa" id="GPAI038353-PA"/>
    </source>
</evidence>
<dbReference type="STRING" id="7398.A0A1B0A9C5"/>
<reference evidence="1" key="2">
    <citation type="submission" date="2020-05" db="UniProtKB">
        <authorList>
            <consortium name="EnsemblMetazoa"/>
        </authorList>
    </citation>
    <scope>IDENTIFICATION</scope>
    <source>
        <strain evidence="1">IAEA</strain>
    </source>
</reference>
<accession>A0A1B0A9C5</accession>
<dbReference type="EnsemblMetazoa" id="GPAI038353-RA">
    <property type="protein sequence ID" value="GPAI038353-PA"/>
    <property type="gene ID" value="GPAI038353"/>
</dbReference>
<sequence length="66" mass="7428">MLIDLHFATSETLLPRLYIKGLCKMVGALKESFASKESNWIKEPVQAATNFEDGLYVQAVLEAIRK</sequence>